<feature type="chain" id="PRO_5014093509" evidence="1">
    <location>
        <begin position="21"/>
        <end position="116"/>
    </location>
</feature>
<dbReference type="AlphaFoldDB" id="H2XRE9"/>
<protein>
    <submittedName>
        <fullName evidence="2">Uncharacterized LOC100187012</fullName>
    </submittedName>
</protein>
<feature type="signal peptide" evidence="1">
    <location>
        <begin position="1"/>
        <end position="20"/>
    </location>
</feature>
<evidence type="ECO:0000313" key="3">
    <source>
        <dbReference type="Proteomes" id="UP000008144"/>
    </source>
</evidence>
<accession>A0A1W2WLV1</accession>
<dbReference type="RefSeq" id="XP_002130899.1">
    <property type="nucleotide sequence ID" value="XM_002130863.4"/>
</dbReference>
<proteinExistence type="predicted"/>
<keyword evidence="3" id="KW-1185">Reference proteome</keyword>
<reference evidence="2" key="4">
    <citation type="submission" date="2025-09" db="UniProtKB">
        <authorList>
            <consortium name="Ensembl"/>
        </authorList>
    </citation>
    <scope>IDENTIFICATION</scope>
</reference>
<name>H2XRE9_CIOIN</name>
<gene>
    <name evidence="2" type="primary">LOC100187012</name>
</gene>
<organism evidence="2 3">
    <name type="scientific">Ciona intestinalis</name>
    <name type="common">Transparent sea squirt</name>
    <name type="synonym">Ascidia intestinalis</name>
    <dbReference type="NCBI Taxonomy" id="7719"/>
    <lineage>
        <taxon>Eukaryota</taxon>
        <taxon>Metazoa</taxon>
        <taxon>Chordata</taxon>
        <taxon>Tunicata</taxon>
        <taxon>Ascidiacea</taxon>
        <taxon>Phlebobranchia</taxon>
        <taxon>Cionidae</taxon>
        <taxon>Ciona</taxon>
    </lineage>
</organism>
<reference evidence="2" key="2">
    <citation type="journal article" date="2008" name="Genome Biol.">
        <title>Improved genome assembly and evidence-based global gene model set for the chordate Ciona intestinalis: new insight into intron and operon populations.</title>
        <authorList>
            <person name="Satou Y."/>
            <person name="Mineta K."/>
            <person name="Ogasawara M."/>
            <person name="Sasakura Y."/>
            <person name="Shoguchi E."/>
            <person name="Ueno K."/>
            <person name="Yamada L."/>
            <person name="Matsumoto J."/>
            <person name="Wasserscheid J."/>
            <person name="Dewar K."/>
            <person name="Wiley G.B."/>
            <person name="Macmil S.L."/>
            <person name="Roe B.A."/>
            <person name="Zeller R.W."/>
            <person name="Hastings K.E."/>
            <person name="Lemaire P."/>
            <person name="Lindquist E."/>
            <person name="Endo T."/>
            <person name="Hotta K."/>
            <person name="Inaba K."/>
        </authorList>
    </citation>
    <scope>NUCLEOTIDE SEQUENCE [LARGE SCALE GENOMIC DNA]</scope>
    <source>
        <strain evidence="2">wild type</strain>
    </source>
</reference>
<accession>H2XRE9</accession>
<evidence type="ECO:0000256" key="1">
    <source>
        <dbReference type="SAM" id="SignalP"/>
    </source>
</evidence>
<dbReference type="GeneID" id="100187012"/>
<dbReference type="Proteomes" id="UP000008144">
    <property type="component" value="Chromosome 8"/>
</dbReference>
<keyword evidence="1" id="KW-0732">Signal</keyword>
<dbReference type="Ensembl" id="ENSCINT00000030896.1">
    <property type="protein sequence ID" value="ENSCINP00000032233.1"/>
    <property type="gene ID" value="ENSCING00000023121.1"/>
</dbReference>
<dbReference type="HOGENOM" id="CLU_2096002_0_0_1"/>
<reference evidence="3" key="1">
    <citation type="journal article" date="2002" name="Science">
        <title>The draft genome of Ciona intestinalis: insights into chordate and vertebrate origins.</title>
        <authorList>
            <person name="Dehal P."/>
            <person name="Satou Y."/>
            <person name="Campbell R.K."/>
            <person name="Chapman J."/>
            <person name="Degnan B."/>
            <person name="De Tomaso A."/>
            <person name="Davidson B."/>
            <person name="Di Gregorio A."/>
            <person name="Gelpke M."/>
            <person name="Goodstein D.M."/>
            <person name="Harafuji N."/>
            <person name="Hastings K.E."/>
            <person name="Ho I."/>
            <person name="Hotta K."/>
            <person name="Huang W."/>
            <person name="Kawashima T."/>
            <person name="Lemaire P."/>
            <person name="Martinez D."/>
            <person name="Meinertzhagen I.A."/>
            <person name="Necula S."/>
            <person name="Nonaka M."/>
            <person name="Putnam N."/>
            <person name="Rash S."/>
            <person name="Saiga H."/>
            <person name="Satake M."/>
            <person name="Terry A."/>
            <person name="Yamada L."/>
            <person name="Wang H.G."/>
            <person name="Awazu S."/>
            <person name="Azumi K."/>
            <person name="Boore J."/>
            <person name="Branno M."/>
            <person name="Chin-Bow S."/>
            <person name="DeSantis R."/>
            <person name="Doyle S."/>
            <person name="Francino P."/>
            <person name="Keys D.N."/>
            <person name="Haga S."/>
            <person name="Hayashi H."/>
            <person name="Hino K."/>
            <person name="Imai K.S."/>
            <person name="Inaba K."/>
            <person name="Kano S."/>
            <person name="Kobayashi K."/>
            <person name="Kobayashi M."/>
            <person name="Lee B.I."/>
            <person name="Makabe K.W."/>
            <person name="Manohar C."/>
            <person name="Matassi G."/>
            <person name="Medina M."/>
            <person name="Mochizuki Y."/>
            <person name="Mount S."/>
            <person name="Morishita T."/>
            <person name="Miura S."/>
            <person name="Nakayama A."/>
            <person name="Nishizaka S."/>
            <person name="Nomoto H."/>
            <person name="Ohta F."/>
            <person name="Oishi K."/>
            <person name="Rigoutsos I."/>
            <person name="Sano M."/>
            <person name="Sasaki A."/>
            <person name="Sasakura Y."/>
            <person name="Shoguchi E."/>
            <person name="Shin-i T."/>
            <person name="Spagnuolo A."/>
            <person name="Stainier D."/>
            <person name="Suzuki M.M."/>
            <person name="Tassy O."/>
            <person name="Takatori N."/>
            <person name="Tokuoka M."/>
            <person name="Yagi K."/>
            <person name="Yoshizaki F."/>
            <person name="Wada S."/>
            <person name="Zhang C."/>
            <person name="Hyatt P.D."/>
            <person name="Larimer F."/>
            <person name="Detter C."/>
            <person name="Doggett N."/>
            <person name="Glavina T."/>
            <person name="Hawkins T."/>
            <person name="Richardson P."/>
            <person name="Lucas S."/>
            <person name="Kohara Y."/>
            <person name="Levine M."/>
            <person name="Satoh N."/>
            <person name="Rokhsar D.S."/>
        </authorList>
    </citation>
    <scope>NUCLEOTIDE SEQUENCE [LARGE SCALE GENOMIC DNA]</scope>
</reference>
<dbReference type="EMBL" id="EAAA01002686">
    <property type="status" value="NOT_ANNOTATED_CDS"/>
    <property type="molecule type" value="Genomic_DNA"/>
</dbReference>
<sequence>MLSMKLTLVLVCFCFALANAMSVRQCECTFHDAKDNVLEKIIITCNKQWLTTQRHICVCSEQHKTIKEYFEGKLDCSKARSRTMEEVEVAERAEITGNLKCELQSNSLYEYHCQLA</sequence>
<reference evidence="2" key="3">
    <citation type="submission" date="2025-08" db="UniProtKB">
        <authorList>
            <consortium name="Ensembl"/>
        </authorList>
    </citation>
    <scope>IDENTIFICATION</scope>
</reference>
<dbReference type="InParanoid" id="H2XRE9"/>
<evidence type="ECO:0000313" key="2">
    <source>
        <dbReference type="Ensembl" id="ENSCINP00000032233.1"/>
    </source>
</evidence>
<dbReference type="KEGG" id="cin:100187012"/>